<dbReference type="GO" id="GO:0004190">
    <property type="term" value="F:aspartic-type endopeptidase activity"/>
    <property type="evidence" value="ECO:0007669"/>
    <property type="project" value="InterPro"/>
</dbReference>
<proteinExistence type="predicted"/>
<dbReference type="PROSITE" id="PS00141">
    <property type="entry name" value="ASP_PROTEASE"/>
    <property type="match status" value="1"/>
</dbReference>
<organism evidence="3">
    <name type="scientific">marine sediment metagenome</name>
    <dbReference type="NCBI Taxonomy" id="412755"/>
    <lineage>
        <taxon>unclassified sequences</taxon>
        <taxon>metagenomes</taxon>
        <taxon>ecological metagenomes</taxon>
    </lineage>
</organism>
<name>X0X6P3_9ZZZZ</name>
<dbReference type="InterPro" id="IPR001969">
    <property type="entry name" value="Aspartic_peptidase_AS"/>
</dbReference>
<evidence type="ECO:0000259" key="2">
    <source>
        <dbReference type="PROSITE" id="PS50175"/>
    </source>
</evidence>
<accession>X0X6P3</accession>
<dbReference type="InterPro" id="IPR021109">
    <property type="entry name" value="Peptidase_aspartic_dom_sf"/>
</dbReference>
<evidence type="ECO:0000256" key="1">
    <source>
        <dbReference type="ARBA" id="ARBA00022801"/>
    </source>
</evidence>
<dbReference type="AlphaFoldDB" id="X0X6P3"/>
<sequence>MFTKVELTFSRYLDLELLEKGITFWITRVHTQIRLKRSKGWTRPLEAIVDTGSPISVVPQKMWEEIETKPLAEDIMRGIVPKEECFFPVKIAELNGFLMDPKQESQPITFLSYLAPTDKIPLILGVESLLSKCTLYINFLQQKGYIEF</sequence>
<dbReference type="GO" id="GO:0006508">
    <property type="term" value="P:proteolysis"/>
    <property type="evidence" value="ECO:0007669"/>
    <property type="project" value="InterPro"/>
</dbReference>
<dbReference type="Gene3D" id="2.40.70.10">
    <property type="entry name" value="Acid Proteases"/>
    <property type="match status" value="1"/>
</dbReference>
<comment type="caution">
    <text evidence="3">The sequence shown here is derived from an EMBL/GenBank/DDBJ whole genome shotgun (WGS) entry which is preliminary data.</text>
</comment>
<protein>
    <recommendedName>
        <fullName evidence="2">Peptidase A2 domain-containing protein</fullName>
    </recommendedName>
</protein>
<gene>
    <name evidence="3" type="ORF">S01H1_54866</name>
</gene>
<dbReference type="InterPro" id="IPR001995">
    <property type="entry name" value="Peptidase_A2_cat"/>
</dbReference>
<dbReference type="PROSITE" id="PS50175">
    <property type="entry name" value="ASP_PROT_RETROV"/>
    <property type="match status" value="1"/>
</dbReference>
<reference evidence="3" key="1">
    <citation type="journal article" date="2014" name="Front. Microbiol.">
        <title>High frequency of phylogenetically diverse reductive dehalogenase-homologous genes in deep subseafloor sedimentary metagenomes.</title>
        <authorList>
            <person name="Kawai M."/>
            <person name="Futagami T."/>
            <person name="Toyoda A."/>
            <person name="Takaki Y."/>
            <person name="Nishi S."/>
            <person name="Hori S."/>
            <person name="Arai W."/>
            <person name="Tsubouchi T."/>
            <person name="Morono Y."/>
            <person name="Uchiyama I."/>
            <person name="Ito T."/>
            <person name="Fujiyama A."/>
            <person name="Inagaki F."/>
            <person name="Takami H."/>
        </authorList>
    </citation>
    <scope>NUCLEOTIDE SEQUENCE</scope>
    <source>
        <strain evidence="3">Expedition CK06-06</strain>
    </source>
</reference>
<feature type="domain" description="Peptidase A2" evidence="2">
    <location>
        <begin position="45"/>
        <end position="79"/>
    </location>
</feature>
<dbReference type="EMBL" id="BARS01035624">
    <property type="protein sequence ID" value="GAG20646.1"/>
    <property type="molecule type" value="Genomic_DNA"/>
</dbReference>
<keyword evidence="1" id="KW-0378">Hydrolase</keyword>
<evidence type="ECO:0000313" key="3">
    <source>
        <dbReference type="EMBL" id="GAG20646.1"/>
    </source>
</evidence>
<dbReference type="SUPFAM" id="SSF50630">
    <property type="entry name" value="Acid proteases"/>
    <property type="match status" value="1"/>
</dbReference>